<comment type="caution">
    <text evidence="1">The sequence shown here is derived from an EMBL/GenBank/DDBJ whole genome shotgun (WGS) entry which is preliminary data.</text>
</comment>
<dbReference type="AlphaFoldDB" id="A0AAD5H0R0"/>
<gene>
    <name evidence="1" type="ORF">COHA_006540</name>
</gene>
<sequence length="196" mass="21297">MTDARQALALEKRDNAFKNHTKIVCITKADAQLAIARLQGGLQELAANGLRRRRGTVIRARGQPEAQPLGGPARELPDSVLEQLQVHYIKSDSGELEPALFRWMSSKKKEVLRRWVPIDDMAALVDTEYTFNCGKKAGINSLETRRTYAEGVEAATAADAAALTFRGSAPSGPGIKVGITPEQGLQEHAQIPVITV</sequence>
<evidence type="ECO:0000313" key="2">
    <source>
        <dbReference type="Proteomes" id="UP001205105"/>
    </source>
</evidence>
<organism evidence="1 2">
    <name type="scientific">Chlorella ohadii</name>
    <dbReference type="NCBI Taxonomy" id="2649997"/>
    <lineage>
        <taxon>Eukaryota</taxon>
        <taxon>Viridiplantae</taxon>
        <taxon>Chlorophyta</taxon>
        <taxon>core chlorophytes</taxon>
        <taxon>Trebouxiophyceae</taxon>
        <taxon>Chlorellales</taxon>
        <taxon>Chlorellaceae</taxon>
        <taxon>Chlorella clade</taxon>
        <taxon>Chlorella</taxon>
    </lineage>
</organism>
<accession>A0AAD5H0R0</accession>
<keyword evidence="2" id="KW-1185">Reference proteome</keyword>
<dbReference type="EMBL" id="JADXDR010000095">
    <property type="protein sequence ID" value="KAI7839736.1"/>
    <property type="molecule type" value="Genomic_DNA"/>
</dbReference>
<protein>
    <submittedName>
        <fullName evidence="1">Uncharacterized protein</fullName>
    </submittedName>
</protein>
<name>A0AAD5H0R0_9CHLO</name>
<reference evidence="1" key="1">
    <citation type="submission" date="2020-11" db="EMBL/GenBank/DDBJ databases">
        <title>Chlorella ohadii genome sequencing and assembly.</title>
        <authorList>
            <person name="Murik O."/>
            <person name="Treves H."/>
            <person name="Kedem I."/>
            <person name="Shotland Y."/>
            <person name="Kaplan A."/>
        </authorList>
    </citation>
    <scope>NUCLEOTIDE SEQUENCE</scope>
    <source>
        <strain evidence="1">1</strain>
    </source>
</reference>
<proteinExistence type="predicted"/>
<dbReference type="Proteomes" id="UP001205105">
    <property type="component" value="Unassembled WGS sequence"/>
</dbReference>
<evidence type="ECO:0000313" key="1">
    <source>
        <dbReference type="EMBL" id="KAI7839736.1"/>
    </source>
</evidence>